<dbReference type="SUPFAM" id="SSF103481">
    <property type="entry name" value="Multidrug resistance efflux transporter EmrE"/>
    <property type="match status" value="2"/>
</dbReference>
<comment type="caution">
    <text evidence="3">The sequence shown here is derived from an EMBL/GenBank/DDBJ whole genome shotgun (WGS) entry which is preliminary data.</text>
</comment>
<keyword evidence="1" id="KW-1133">Transmembrane helix</keyword>
<organism evidence="3 4">
    <name type="scientific">Rhizobium halophytocola</name>
    <dbReference type="NCBI Taxonomy" id="735519"/>
    <lineage>
        <taxon>Bacteria</taxon>
        <taxon>Pseudomonadati</taxon>
        <taxon>Pseudomonadota</taxon>
        <taxon>Alphaproteobacteria</taxon>
        <taxon>Hyphomicrobiales</taxon>
        <taxon>Rhizobiaceae</taxon>
        <taxon>Rhizobium/Agrobacterium group</taxon>
        <taxon>Rhizobium</taxon>
    </lineage>
</organism>
<proteinExistence type="predicted"/>
<feature type="transmembrane region" description="Helical" evidence="1">
    <location>
        <begin position="70"/>
        <end position="91"/>
    </location>
</feature>
<dbReference type="Proteomes" id="UP000759443">
    <property type="component" value="Unassembled WGS sequence"/>
</dbReference>
<evidence type="ECO:0000313" key="4">
    <source>
        <dbReference type="Proteomes" id="UP000759443"/>
    </source>
</evidence>
<gene>
    <name evidence="3" type="ORF">J2Z17_001511</name>
</gene>
<feature type="transmembrane region" description="Helical" evidence="1">
    <location>
        <begin position="237"/>
        <end position="257"/>
    </location>
</feature>
<keyword evidence="1" id="KW-0812">Transmembrane</keyword>
<evidence type="ECO:0000256" key="1">
    <source>
        <dbReference type="SAM" id="Phobius"/>
    </source>
</evidence>
<evidence type="ECO:0000313" key="3">
    <source>
        <dbReference type="EMBL" id="MBP1850090.1"/>
    </source>
</evidence>
<feature type="transmembrane region" description="Helical" evidence="1">
    <location>
        <begin position="37"/>
        <end position="55"/>
    </location>
</feature>
<dbReference type="InterPro" id="IPR037185">
    <property type="entry name" value="EmrE-like"/>
</dbReference>
<feature type="transmembrane region" description="Helical" evidence="1">
    <location>
        <begin position="151"/>
        <end position="172"/>
    </location>
</feature>
<dbReference type="EMBL" id="JAGGJU010000003">
    <property type="protein sequence ID" value="MBP1850090.1"/>
    <property type="molecule type" value="Genomic_DNA"/>
</dbReference>
<dbReference type="PANTHER" id="PTHR22911">
    <property type="entry name" value="ACYL-MALONYL CONDENSING ENZYME-RELATED"/>
    <property type="match status" value="1"/>
</dbReference>
<feature type="transmembrane region" description="Helical" evidence="1">
    <location>
        <begin position="97"/>
        <end position="118"/>
    </location>
</feature>
<name>A0ABS4DWP2_9HYPH</name>
<dbReference type="Pfam" id="PF00892">
    <property type="entry name" value="EamA"/>
    <property type="match status" value="2"/>
</dbReference>
<sequence>MRADSIFTGILIAFAGFAAYSISDASVKLIEGRITPYESGFFGALFGIACLPFLLRKGDRYVDMFRTNNWPLWIVRFFASGVGIIGSVTAFTHLSMAEAFCLIFLLPSFVTIMSVVFLKETVGVRRWGAVAIGFLGVLVVLRPGFRELSIGHLGAIFAGMGGALSIVIYRAIGPSEKNISLYGAGLWGGLVICGIAMIPDYATPVGSDWLLLAAYGILGGVGNIFMMFAAARAPAAVIGPIQYSQMLWAIAFGYLIFGDHIDLPMVAGIVLIVGSGLMTIARERVRDVALPPSVGPNAEGALAMVPEDESTEG</sequence>
<feature type="transmembrane region" description="Helical" evidence="1">
    <location>
        <begin position="210"/>
        <end position="230"/>
    </location>
</feature>
<keyword evidence="4" id="KW-1185">Reference proteome</keyword>
<protein>
    <submittedName>
        <fullName evidence="3">Drug/metabolite transporter (DMT)-like permease</fullName>
    </submittedName>
</protein>
<feature type="transmembrane region" description="Helical" evidence="1">
    <location>
        <begin position="263"/>
        <end position="281"/>
    </location>
</feature>
<dbReference type="InterPro" id="IPR000620">
    <property type="entry name" value="EamA_dom"/>
</dbReference>
<evidence type="ECO:0000259" key="2">
    <source>
        <dbReference type="Pfam" id="PF00892"/>
    </source>
</evidence>
<feature type="domain" description="EamA" evidence="2">
    <location>
        <begin position="8"/>
        <end position="141"/>
    </location>
</feature>
<keyword evidence="1" id="KW-0472">Membrane</keyword>
<feature type="domain" description="EamA" evidence="2">
    <location>
        <begin position="151"/>
        <end position="278"/>
    </location>
</feature>
<feature type="transmembrane region" description="Helical" evidence="1">
    <location>
        <begin position="127"/>
        <end position="145"/>
    </location>
</feature>
<accession>A0ABS4DWP2</accession>
<feature type="transmembrane region" description="Helical" evidence="1">
    <location>
        <begin position="179"/>
        <end position="198"/>
    </location>
</feature>
<dbReference type="PANTHER" id="PTHR22911:SF135">
    <property type="entry name" value="BLR4310 PROTEIN"/>
    <property type="match status" value="1"/>
</dbReference>
<reference evidence="3 4" key="1">
    <citation type="submission" date="2021-03" db="EMBL/GenBank/DDBJ databases">
        <title>Genomic Encyclopedia of Type Strains, Phase IV (KMG-IV): sequencing the most valuable type-strain genomes for metagenomic binning, comparative biology and taxonomic classification.</title>
        <authorList>
            <person name="Goeker M."/>
        </authorList>
    </citation>
    <scope>NUCLEOTIDE SEQUENCE [LARGE SCALE GENOMIC DNA]</scope>
    <source>
        <strain evidence="3 4">DSM 21600</strain>
    </source>
</reference>
<dbReference type="RefSeq" id="WP_209943685.1">
    <property type="nucleotide sequence ID" value="NZ_JAGGJU010000003.1"/>
</dbReference>